<dbReference type="Proteomes" id="UP001165124">
    <property type="component" value="Unassembled WGS sequence"/>
</dbReference>
<protein>
    <submittedName>
        <fullName evidence="3">Uncharacterized protein</fullName>
    </submittedName>
</protein>
<proteinExistence type="predicted"/>
<feature type="transmembrane region" description="Helical" evidence="2">
    <location>
        <begin position="321"/>
        <end position="347"/>
    </location>
</feature>
<evidence type="ECO:0000313" key="4">
    <source>
        <dbReference type="Proteomes" id="UP001165124"/>
    </source>
</evidence>
<feature type="compositionally biased region" description="Gly residues" evidence="1">
    <location>
        <begin position="1"/>
        <end position="13"/>
    </location>
</feature>
<gene>
    <name evidence="3" type="ORF">Arub01_35110</name>
</gene>
<accession>A0A9W6UXH0</accession>
<dbReference type="AlphaFoldDB" id="A0A9W6UXH0"/>
<evidence type="ECO:0000313" key="3">
    <source>
        <dbReference type="EMBL" id="GLW65267.1"/>
    </source>
</evidence>
<feature type="transmembrane region" description="Helical" evidence="2">
    <location>
        <begin position="170"/>
        <end position="192"/>
    </location>
</feature>
<dbReference type="EMBL" id="BSRZ01000008">
    <property type="protein sequence ID" value="GLW65267.1"/>
    <property type="molecule type" value="Genomic_DNA"/>
</dbReference>
<keyword evidence="2" id="KW-1133">Transmembrane helix</keyword>
<organism evidence="3 4">
    <name type="scientific">Actinomadura rubrobrunea</name>
    <dbReference type="NCBI Taxonomy" id="115335"/>
    <lineage>
        <taxon>Bacteria</taxon>
        <taxon>Bacillati</taxon>
        <taxon>Actinomycetota</taxon>
        <taxon>Actinomycetes</taxon>
        <taxon>Streptosporangiales</taxon>
        <taxon>Thermomonosporaceae</taxon>
        <taxon>Actinomadura</taxon>
    </lineage>
</organism>
<feature type="transmembrane region" description="Helical" evidence="2">
    <location>
        <begin position="204"/>
        <end position="222"/>
    </location>
</feature>
<feature type="transmembrane region" description="Helical" evidence="2">
    <location>
        <begin position="359"/>
        <end position="384"/>
    </location>
</feature>
<keyword evidence="4" id="KW-1185">Reference proteome</keyword>
<evidence type="ECO:0000256" key="2">
    <source>
        <dbReference type="SAM" id="Phobius"/>
    </source>
</evidence>
<feature type="compositionally biased region" description="Polar residues" evidence="1">
    <location>
        <begin position="66"/>
        <end position="88"/>
    </location>
</feature>
<feature type="region of interest" description="Disordered" evidence="1">
    <location>
        <begin position="1"/>
        <end position="166"/>
    </location>
</feature>
<evidence type="ECO:0000256" key="1">
    <source>
        <dbReference type="SAM" id="MobiDB-lite"/>
    </source>
</evidence>
<keyword evidence="2" id="KW-0472">Membrane</keyword>
<reference evidence="3" key="1">
    <citation type="submission" date="2023-02" db="EMBL/GenBank/DDBJ databases">
        <title>Actinomadura rubrobrunea NBRC 14622.</title>
        <authorList>
            <person name="Ichikawa N."/>
            <person name="Sato H."/>
            <person name="Tonouchi N."/>
        </authorList>
    </citation>
    <scope>NUCLEOTIDE SEQUENCE</scope>
    <source>
        <strain evidence="3">NBRC 14622</strain>
    </source>
</reference>
<name>A0A9W6UXH0_9ACTN</name>
<feature type="compositionally biased region" description="Low complexity" evidence="1">
    <location>
        <begin position="43"/>
        <end position="63"/>
    </location>
</feature>
<feature type="region of interest" description="Disordered" evidence="1">
    <location>
        <begin position="546"/>
        <end position="580"/>
    </location>
</feature>
<feature type="transmembrane region" description="Helical" evidence="2">
    <location>
        <begin position="296"/>
        <end position="315"/>
    </location>
</feature>
<feature type="compositionally biased region" description="Low complexity" evidence="1">
    <location>
        <begin position="89"/>
        <end position="141"/>
    </location>
</feature>
<feature type="compositionally biased region" description="Polar residues" evidence="1">
    <location>
        <begin position="154"/>
        <end position="163"/>
    </location>
</feature>
<keyword evidence="2" id="KW-0812">Transmembrane</keyword>
<feature type="compositionally biased region" description="Polar residues" evidence="1">
    <location>
        <begin position="551"/>
        <end position="562"/>
    </location>
</feature>
<comment type="caution">
    <text evidence="3">The sequence shown here is derived from an EMBL/GenBank/DDBJ whole genome shotgun (WGS) entry which is preliminary data.</text>
</comment>
<sequence>MGNGAGNRGGQSPGGPETPPWDSGGQNSGGSPDHGGPAQSRQSSGNSPGPDSRPSGGPQSSGGETPASQTAPSPQQDAGSQQSPSGDASSRGGRSTGDQSSGSGTPTSGGPDSGSGQQSPAGDQSSSGGQNANNHSTSGGQNSSGGGQQSSSQRHPQTQNAHSKSLKQGVGAGALGLGGALMAAASGGSIVGVHESLMSVATNMAQGAGFVLPPAFMVAFLFKESTAKTTKLEVAAKDWADAANKLSEAAQTIRTMVKAIPYEAWTMDDRPLYESAVEDFGQQLDALAQYIDAVQISIMVVAYALFTYSIFAFGMAVYLDALAICVGAAAAASVTVVGAPASATVIAECQALASTGLTITAVATGVLAAVATGVAMVMGGGALLTANSQQDNGATGAFDAFKKAVVTGGAAAGANLLQGAANSGLNFLNRSGVKMFPLAEVDFDADRDIENTWNVGGGVKLTTPEGQGEAEAGYHAKIKDGHVQGQELEAKGKWTHPGSDVGIGGGGKLEWDENENLKNKSVNVGVEHGPSGSKVEYEANWDENNKYSDKYNVNTPIFNRTDGSFEKKQEDPPPPWDQGL</sequence>